<dbReference type="PANTHER" id="PTHR46558:SF11">
    <property type="entry name" value="HTH-TYPE TRANSCRIPTIONAL REGULATOR XRE"/>
    <property type="match status" value="1"/>
</dbReference>
<proteinExistence type="predicted"/>
<dbReference type="EMBL" id="DXCQ01000018">
    <property type="protein sequence ID" value="HIY96347.1"/>
    <property type="molecule type" value="Genomic_DNA"/>
</dbReference>
<accession>A0A9D2CS53</accession>
<dbReference type="InterPro" id="IPR001387">
    <property type="entry name" value="Cro/C1-type_HTH"/>
</dbReference>
<dbReference type="Pfam" id="PF01381">
    <property type="entry name" value="HTH_3"/>
    <property type="match status" value="1"/>
</dbReference>
<name>A0A9D2CS53_9FIRM</name>
<dbReference type="Proteomes" id="UP000886750">
    <property type="component" value="Unassembled WGS sequence"/>
</dbReference>
<protein>
    <submittedName>
        <fullName evidence="3">Helix-turn-helix domain-containing protein</fullName>
    </submittedName>
</protein>
<reference evidence="3" key="2">
    <citation type="submission" date="2021-04" db="EMBL/GenBank/DDBJ databases">
        <authorList>
            <person name="Gilroy R."/>
        </authorList>
    </citation>
    <scope>NUCLEOTIDE SEQUENCE</scope>
    <source>
        <strain evidence="3">1345</strain>
    </source>
</reference>
<keyword evidence="1" id="KW-0238">DNA-binding</keyword>
<dbReference type="PROSITE" id="PS50943">
    <property type="entry name" value="HTH_CROC1"/>
    <property type="match status" value="1"/>
</dbReference>
<dbReference type="CDD" id="cd00093">
    <property type="entry name" value="HTH_XRE"/>
    <property type="match status" value="1"/>
</dbReference>
<evidence type="ECO:0000313" key="4">
    <source>
        <dbReference type="Proteomes" id="UP000886750"/>
    </source>
</evidence>
<comment type="caution">
    <text evidence="3">The sequence shown here is derived from an EMBL/GenBank/DDBJ whole genome shotgun (WGS) entry which is preliminary data.</text>
</comment>
<dbReference type="Gene3D" id="1.10.260.40">
    <property type="entry name" value="lambda repressor-like DNA-binding domains"/>
    <property type="match status" value="1"/>
</dbReference>
<dbReference type="PANTHER" id="PTHR46558">
    <property type="entry name" value="TRACRIPTIONAL REGULATORY PROTEIN-RELATED-RELATED"/>
    <property type="match status" value="1"/>
</dbReference>
<dbReference type="InterPro" id="IPR010982">
    <property type="entry name" value="Lambda_DNA-bd_dom_sf"/>
</dbReference>
<feature type="domain" description="HTH cro/C1-type" evidence="2">
    <location>
        <begin position="8"/>
        <end position="62"/>
    </location>
</feature>
<evidence type="ECO:0000313" key="3">
    <source>
        <dbReference type="EMBL" id="HIY96347.1"/>
    </source>
</evidence>
<sequence>MKGFGERLKALRISDGLTSKELAKELQCGPSSVNYWERDIREPSISALKKICDYFNVSADYMLGRSERK</sequence>
<dbReference type="SMART" id="SM00530">
    <property type="entry name" value="HTH_XRE"/>
    <property type="match status" value="1"/>
</dbReference>
<evidence type="ECO:0000256" key="1">
    <source>
        <dbReference type="ARBA" id="ARBA00023125"/>
    </source>
</evidence>
<dbReference type="AlphaFoldDB" id="A0A9D2CS53"/>
<dbReference type="SUPFAM" id="SSF47413">
    <property type="entry name" value="lambda repressor-like DNA-binding domains"/>
    <property type="match status" value="1"/>
</dbReference>
<reference evidence="3" key="1">
    <citation type="journal article" date="2021" name="PeerJ">
        <title>Extensive microbial diversity within the chicken gut microbiome revealed by metagenomics and culture.</title>
        <authorList>
            <person name="Gilroy R."/>
            <person name="Ravi A."/>
            <person name="Getino M."/>
            <person name="Pursley I."/>
            <person name="Horton D.L."/>
            <person name="Alikhan N.F."/>
            <person name="Baker D."/>
            <person name="Gharbi K."/>
            <person name="Hall N."/>
            <person name="Watson M."/>
            <person name="Adriaenssens E.M."/>
            <person name="Foster-Nyarko E."/>
            <person name="Jarju S."/>
            <person name="Secka A."/>
            <person name="Antonio M."/>
            <person name="Oren A."/>
            <person name="Chaudhuri R.R."/>
            <person name="La Ragione R."/>
            <person name="Hildebrand F."/>
            <person name="Pallen M.J."/>
        </authorList>
    </citation>
    <scope>NUCLEOTIDE SEQUENCE</scope>
    <source>
        <strain evidence="3">1345</strain>
    </source>
</reference>
<organism evidence="3 4">
    <name type="scientific">Candidatus Borkfalkia excrementigallinarum</name>
    <dbReference type="NCBI Taxonomy" id="2838506"/>
    <lineage>
        <taxon>Bacteria</taxon>
        <taxon>Bacillati</taxon>
        <taxon>Bacillota</taxon>
        <taxon>Clostridia</taxon>
        <taxon>Christensenellales</taxon>
        <taxon>Christensenellaceae</taxon>
        <taxon>Candidatus Borkfalkia</taxon>
    </lineage>
</organism>
<gene>
    <name evidence="3" type="ORF">H9729_01520</name>
</gene>
<dbReference type="GO" id="GO:0003677">
    <property type="term" value="F:DNA binding"/>
    <property type="evidence" value="ECO:0007669"/>
    <property type="project" value="UniProtKB-KW"/>
</dbReference>
<evidence type="ECO:0000259" key="2">
    <source>
        <dbReference type="PROSITE" id="PS50943"/>
    </source>
</evidence>